<feature type="domain" description="ShKT" evidence="2">
    <location>
        <begin position="572"/>
        <end position="606"/>
    </location>
</feature>
<evidence type="ECO:0000313" key="4">
    <source>
        <dbReference type="RefSeq" id="XP_019632909.1"/>
    </source>
</evidence>
<dbReference type="Proteomes" id="UP000515135">
    <property type="component" value="Unplaced"/>
</dbReference>
<dbReference type="KEGG" id="bbel:109476419"/>
<dbReference type="AlphaFoldDB" id="A0A6P4ZG12"/>
<dbReference type="RefSeq" id="XP_019632909.1">
    <property type="nucleotide sequence ID" value="XM_019777350.1"/>
</dbReference>
<dbReference type="InterPro" id="IPR003582">
    <property type="entry name" value="ShKT_dom"/>
</dbReference>
<reference evidence="4" key="1">
    <citation type="submission" date="2025-08" db="UniProtKB">
        <authorList>
            <consortium name="RefSeq"/>
        </authorList>
    </citation>
    <scope>IDENTIFICATION</scope>
    <source>
        <tissue evidence="4">Gonad</tissue>
    </source>
</reference>
<evidence type="ECO:0000256" key="1">
    <source>
        <dbReference type="PROSITE-ProRule" id="PRU01005"/>
    </source>
</evidence>
<feature type="disulfide bond" evidence="1">
    <location>
        <begin position="572"/>
        <end position="606"/>
    </location>
</feature>
<evidence type="ECO:0000259" key="2">
    <source>
        <dbReference type="PROSITE" id="PS51670"/>
    </source>
</evidence>
<accession>A0A6P4ZG12</accession>
<dbReference type="Pfam" id="PF01549">
    <property type="entry name" value="ShK"/>
    <property type="match status" value="2"/>
</dbReference>
<dbReference type="OrthoDB" id="6132182at2759"/>
<dbReference type="SUPFAM" id="SSF55486">
    <property type="entry name" value="Metalloproteases ('zincins'), catalytic domain"/>
    <property type="match status" value="1"/>
</dbReference>
<keyword evidence="1" id="KW-1015">Disulfide bond</keyword>
<comment type="caution">
    <text evidence="1">Lacks conserved residue(s) required for the propagation of feature annotation.</text>
</comment>
<dbReference type="PANTHER" id="PTHR21724:SF109">
    <property type="entry name" value="SHKT DOMAIN-CONTAINING PROTEIN"/>
    <property type="match status" value="1"/>
</dbReference>
<feature type="domain" description="ShKT" evidence="2">
    <location>
        <begin position="514"/>
        <end position="549"/>
    </location>
</feature>
<protein>
    <submittedName>
        <fullName evidence="4">Uncharacterized protein LOC109476419 isoform X1</fullName>
    </submittedName>
</protein>
<gene>
    <name evidence="4" type="primary">LOC109476419</name>
</gene>
<sequence>MCDVRMYLLFDVCCEGPERGVCDSCMCDVGMYLLFDVCCVGPERGVCVCYSCVCDVGMYLLFDVCCVGPERGVCDSCMCDVGMYLLFDVCCVGPERGVCVCDSCMCDVGMYLLFDVCCVGPERGVCVCDSCMCDVGMYLLFDVCCVGPERGVCGCGSCMCKAGWMGRTCDCWQTAISCWLQTPPGPSGRTSGDTLAPAPYHLLIQLEKDLGLVSQGRVTGRGPALTSWDCDTVTGVPQSVRSDMELSYFYQKYLHAYGIPVLGSSRVPDSALRRACYVVRFMFADRQDVRDHFHDRYGRHALMAESEQTTDIPEHSWLGPSWNERARGLGATETHPVSTGAEENAGCYGPGRDRWHEEDIFLHETAHGLHGLGAKYAIPGWQARLQAAYDSARARGLWDNTYAGSTIQEYFAEGVQSFFNVESYRNPPDGIHNHVDTREKLYQYDPTLYGLISQVFPCSNHIVDRCSDQGLTSGTPLKMNCNSDGSGGISVEGNSGGESGNTYGGDGGSDAGNCQDLNSYCPDWAVQGYCSGVHSTYMSTNCRRSCDMCATGSGTGTGSSQENAGEGQGSYCEDTNGNCAGWAQRGECHYNPAYMNQHCPRSCNLCQRTTGST</sequence>
<evidence type="ECO:0000313" key="3">
    <source>
        <dbReference type="Proteomes" id="UP000515135"/>
    </source>
</evidence>
<dbReference type="SMART" id="SM00254">
    <property type="entry name" value="ShKT"/>
    <property type="match status" value="2"/>
</dbReference>
<keyword evidence="3" id="KW-1185">Reference proteome</keyword>
<proteinExistence type="predicted"/>
<dbReference type="Gene3D" id="1.10.10.1940">
    <property type="match status" value="2"/>
</dbReference>
<dbReference type="GeneID" id="109476419"/>
<organism evidence="3 4">
    <name type="scientific">Branchiostoma belcheri</name>
    <name type="common">Amphioxus</name>
    <dbReference type="NCBI Taxonomy" id="7741"/>
    <lineage>
        <taxon>Eukaryota</taxon>
        <taxon>Metazoa</taxon>
        <taxon>Chordata</taxon>
        <taxon>Cephalochordata</taxon>
        <taxon>Leptocardii</taxon>
        <taxon>Amphioxiformes</taxon>
        <taxon>Branchiostomatidae</taxon>
        <taxon>Branchiostoma</taxon>
    </lineage>
</organism>
<dbReference type="PANTHER" id="PTHR21724">
    <property type="entry name" value="SHKT DOMAIN-CONTAINING PROTEIN"/>
    <property type="match status" value="1"/>
</dbReference>
<name>A0A6P4ZG12_BRABE</name>
<dbReference type="PROSITE" id="PS51670">
    <property type="entry name" value="SHKT"/>
    <property type="match status" value="2"/>
</dbReference>